<sequence>MSDDEQAQDGKGASSAGKRTRVEGRGSSAAQRAAASEACKSISLKRLQEQYHRPLSDDIFKTPGAANPKYLGYASEPPLELTTGAHLDPALYMQY</sequence>
<keyword evidence="3" id="KW-1185">Reference proteome</keyword>
<dbReference type="Proteomes" id="UP000002630">
    <property type="component" value="Linkage Group LG08"/>
</dbReference>
<feature type="region of interest" description="Disordered" evidence="1">
    <location>
        <begin position="1"/>
        <end position="35"/>
    </location>
</feature>
<gene>
    <name evidence="2" type="ORF">Esi_0010_0156</name>
</gene>
<evidence type="ECO:0000313" key="2">
    <source>
        <dbReference type="EMBL" id="CBN79223.1"/>
    </source>
</evidence>
<organism evidence="2 3">
    <name type="scientific">Ectocarpus siliculosus</name>
    <name type="common">Brown alga</name>
    <name type="synonym">Conferva siliculosa</name>
    <dbReference type="NCBI Taxonomy" id="2880"/>
    <lineage>
        <taxon>Eukaryota</taxon>
        <taxon>Sar</taxon>
        <taxon>Stramenopiles</taxon>
        <taxon>Ochrophyta</taxon>
        <taxon>PX clade</taxon>
        <taxon>Phaeophyceae</taxon>
        <taxon>Ectocarpales</taxon>
        <taxon>Ectocarpaceae</taxon>
        <taxon>Ectocarpus</taxon>
    </lineage>
</organism>
<protein>
    <submittedName>
        <fullName evidence="2">Uncharacterized protein</fullName>
    </submittedName>
</protein>
<name>D8LC40_ECTSI</name>
<proteinExistence type="predicted"/>
<evidence type="ECO:0000313" key="3">
    <source>
        <dbReference type="Proteomes" id="UP000002630"/>
    </source>
</evidence>
<dbReference type="EMBL" id="FN647683">
    <property type="protein sequence ID" value="CBN79223.1"/>
    <property type="molecule type" value="Genomic_DNA"/>
</dbReference>
<feature type="compositionally biased region" description="Low complexity" evidence="1">
    <location>
        <begin position="25"/>
        <end position="35"/>
    </location>
</feature>
<reference evidence="2 3" key="1">
    <citation type="journal article" date="2010" name="Nature">
        <title>The Ectocarpus genome and the independent evolution of multicellularity in brown algae.</title>
        <authorList>
            <person name="Cock J.M."/>
            <person name="Sterck L."/>
            <person name="Rouze P."/>
            <person name="Scornet D."/>
            <person name="Allen A.E."/>
            <person name="Amoutzias G."/>
            <person name="Anthouard V."/>
            <person name="Artiguenave F."/>
            <person name="Aury J.M."/>
            <person name="Badger J.H."/>
            <person name="Beszteri B."/>
            <person name="Billiau K."/>
            <person name="Bonnet E."/>
            <person name="Bothwell J.H."/>
            <person name="Bowler C."/>
            <person name="Boyen C."/>
            <person name="Brownlee C."/>
            <person name="Carrano C.J."/>
            <person name="Charrier B."/>
            <person name="Cho G.Y."/>
            <person name="Coelho S.M."/>
            <person name="Collen J."/>
            <person name="Corre E."/>
            <person name="Da Silva C."/>
            <person name="Delage L."/>
            <person name="Delaroque N."/>
            <person name="Dittami S.M."/>
            <person name="Doulbeau S."/>
            <person name="Elias M."/>
            <person name="Farnham G."/>
            <person name="Gachon C.M."/>
            <person name="Gschloessl B."/>
            <person name="Heesch S."/>
            <person name="Jabbari K."/>
            <person name="Jubin C."/>
            <person name="Kawai H."/>
            <person name="Kimura K."/>
            <person name="Kloareg B."/>
            <person name="Kupper F.C."/>
            <person name="Lang D."/>
            <person name="Le Bail A."/>
            <person name="Leblanc C."/>
            <person name="Lerouge P."/>
            <person name="Lohr M."/>
            <person name="Lopez P.J."/>
            <person name="Martens C."/>
            <person name="Maumus F."/>
            <person name="Michel G."/>
            <person name="Miranda-Saavedra D."/>
            <person name="Morales J."/>
            <person name="Moreau H."/>
            <person name="Motomura T."/>
            <person name="Nagasato C."/>
            <person name="Napoli C.A."/>
            <person name="Nelson D.R."/>
            <person name="Nyvall-Collen P."/>
            <person name="Peters A.F."/>
            <person name="Pommier C."/>
            <person name="Potin P."/>
            <person name="Poulain J."/>
            <person name="Quesneville H."/>
            <person name="Read B."/>
            <person name="Rensing S.A."/>
            <person name="Ritter A."/>
            <person name="Rousvoal S."/>
            <person name="Samanta M."/>
            <person name="Samson G."/>
            <person name="Schroeder D.C."/>
            <person name="Segurens B."/>
            <person name="Strittmatter M."/>
            <person name="Tonon T."/>
            <person name="Tregear J.W."/>
            <person name="Valentin K."/>
            <person name="von Dassow P."/>
            <person name="Yamagishi T."/>
            <person name="Van de Peer Y."/>
            <person name="Wincker P."/>
        </authorList>
    </citation>
    <scope>NUCLEOTIDE SEQUENCE [LARGE SCALE GENOMIC DNA]</scope>
    <source>
        <strain evidence="3">Ec32 / CCAP1310/4</strain>
    </source>
</reference>
<dbReference type="EMBL" id="FN649733">
    <property type="protein sequence ID" value="CBN79223.1"/>
    <property type="molecule type" value="Genomic_DNA"/>
</dbReference>
<evidence type="ECO:0000256" key="1">
    <source>
        <dbReference type="SAM" id="MobiDB-lite"/>
    </source>
</evidence>
<accession>D8LC40</accession>
<dbReference type="InParanoid" id="D8LC40"/>
<dbReference type="AlphaFoldDB" id="D8LC40"/>